<dbReference type="GO" id="GO:0006508">
    <property type="term" value="P:proteolysis"/>
    <property type="evidence" value="ECO:0007669"/>
    <property type="project" value="UniProtKB-KW"/>
</dbReference>
<keyword evidence="2 8" id="KW-0645">Protease</keyword>
<comment type="cofactor">
    <cofactor evidence="8">
        <name>Zn(2+)</name>
        <dbReference type="ChEBI" id="CHEBI:29105"/>
    </cofactor>
</comment>
<feature type="domain" description="Peptidase M4 C-terminal" evidence="10">
    <location>
        <begin position="174"/>
        <end position="341"/>
    </location>
</feature>
<dbReference type="InterPro" id="IPR027268">
    <property type="entry name" value="Peptidase_M4/M1_CTD_sf"/>
</dbReference>
<reference evidence="11 12" key="1">
    <citation type="submission" date="2013-03" db="EMBL/GenBank/DDBJ databases">
        <title>Salinisphaera hydrothermalis C41B8 Genome Sequencing.</title>
        <authorList>
            <person name="Li C."/>
            <person name="Lai Q."/>
            <person name="Shao Z."/>
        </authorList>
    </citation>
    <scope>NUCLEOTIDE SEQUENCE [LARGE SCALE GENOMIC DNA]</scope>
    <source>
        <strain evidence="11 12">C41B8</strain>
    </source>
</reference>
<comment type="similarity">
    <text evidence="1 8">Belongs to the peptidase M4 family.</text>
</comment>
<dbReference type="eggNOG" id="COG3227">
    <property type="taxonomic scope" value="Bacteria"/>
</dbReference>
<comment type="subcellular location">
    <subcellularLocation>
        <location evidence="8">Secreted</location>
    </subcellularLocation>
</comment>
<keyword evidence="8" id="KW-0964">Secreted</keyword>
<sequence length="346" mass="38110">MVSTRHRRSGIVPPHILERLAQHAPDDIKQCVLETQRANEALQRMRLTAVTALPEAADELRRTIYDAGHTQDLPGRMVRREDEAAADDREVNEAYDDLGRTWRFYKEVFDRNSIDNHGLALDGSVHYGRHYDNAFWNGREMVFGDGDGRIFRPFTRSLDVVAHELTHGVTEATAGLAYQDQSGALNESVSDVFGVMTAQYAAGQTAAEADWLIGAELLTDQVHGAALRSLARPGTAYDDPTLGRDPQPATMAHYVETRQDNGGVHINSGIPNHAFYRAAMAAGGYSWETVGPVWYATLNDHRLTENADFAQFAGVTLANAREHAGRELADIVSQAWSDVGVTPAEV</sequence>
<dbReference type="STRING" id="1304275.C41B8_05153"/>
<dbReference type="EMBL" id="APNK01000005">
    <property type="protein sequence ID" value="KEZ78262.1"/>
    <property type="molecule type" value="Genomic_DNA"/>
</dbReference>
<comment type="caution">
    <text evidence="11">The sequence shown here is derived from an EMBL/GenBank/DDBJ whole genome shotgun (WGS) entry which is preliminary data.</text>
</comment>
<gene>
    <name evidence="11" type="ORF">C41B8_05153</name>
</gene>
<dbReference type="InterPro" id="IPR013856">
    <property type="entry name" value="Peptidase_M4_domain"/>
</dbReference>
<evidence type="ECO:0000256" key="5">
    <source>
        <dbReference type="ARBA" id="ARBA00022833"/>
    </source>
</evidence>
<dbReference type="Gene3D" id="1.10.390.10">
    <property type="entry name" value="Neutral Protease Domain 2"/>
    <property type="match status" value="1"/>
</dbReference>
<evidence type="ECO:0000256" key="1">
    <source>
        <dbReference type="ARBA" id="ARBA00009388"/>
    </source>
</evidence>
<dbReference type="PANTHER" id="PTHR43579">
    <property type="match status" value="1"/>
</dbReference>
<dbReference type="Pfam" id="PF02868">
    <property type="entry name" value="Peptidase_M4_C"/>
    <property type="match status" value="1"/>
</dbReference>
<dbReference type="Pfam" id="PF01447">
    <property type="entry name" value="Peptidase_M4"/>
    <property type="match status" value="1"/>
</dbReference>
<name>A0A084INH8_SALHC</name>
<feature type="active site" description="Proton donor" evidence="7">
    <location>
        <position position="265"/>
    </location>
</feature>
<keyword evidence="3" id="KW-0479">Metal-binding</keyword>
<comment type="function">
    <text evidence="8">Extracellular zinc metalloprotease.</text>
</comment>
<feature type="active site" evidence="7">
    <location>
        <position position="164"/>
    </location>
</feature>
<dbReference type="RefSeq" id="WP_037335073.1">
    <property type="nucleotide sequence ID" value="NZ_APNK01000005.1"/>
</dbReference>
<evidence type="ECO:0000313" key="11">
    <source>
        <dbReference type="EMBL" id="KEZ78262.1"/>
    </source>
</evidence>
<keyword evidence="6 8" id="KW-0482">Metalloprotease</keyword>
<evidence type="ECO:0000256" key="8">
    <source>
        <dbReference type="RuleBase" id="RU366073"/>
    </source>
</evidence>
<dbReference type="InterPro" id="IPR023612">
    <property type="entry name" value="Peptidase_M4"/>
</dbReference>
<dbReference type="InterPro" id="IPR001570">
    <property type="entry name" value="Peptidase_M4_C_domain"/>
</dbReference>
<feature type="domain" description="Peptidase M4" evidence="9">
    <location>
        <begin position="55"/>
        <end position="171"/>
    </location>
</feature>
<dbReference type="Gene3D" id="3.10.170.10">
    <property type="match status" value="1"/>
</dbReference>
<proteinExistence type="inferred from homology"/>
<protein>
    <recommendedName>
        <fullName evidence="8">Neutral metalloproteinase</fullName>
        <ecNumber evidence="8">3.4.24.-</ecNumber>
    </recommendedName>
</protein>
<keyword evidence="12" id="KW-1185">Reference proteome</keyword>
<evidence type="ECO:0000256" key="4">
    <source>
        <dbReference type="ARBA" id="ARBA00022801"/>
    </source>
</evidence>
<evidence type="ECO:0000256" key="6">
    <source>
        <dbReference type="ARBA" id="ARBA00023049"/>
    </source>
</evidence>
<evidence type="ECO:0000256" key="3">
    <source>
        <dbReference type="ARBA" id="ARBA00022723"/>
    </source>
</evidence>
<dbReference type="OrthoDB" id="5378341at2"/>
<evidence type="ECO:0000313" key="12">
    <source>
        <dbReference type="Proteomes" id="UP000028302"/>
    </source>
</evidence>
<evidence type="ECO:0000259" key="9">
    <source>
        <dbReference type="Pfam" id="PF01447"/>
    </source>
</evidence>
<dbReference type="PRINTS" id="PR00730">
    <property type="entry name" value="THERMOLYSIN"/>
</dbReference>
<dbReference type="InterPro" id="IPR052759">
    <property type="entry name" value="Metalloprotease_M4"/>
</dbReference>
<dbReference type="Proteomes" id="UP000028302">
    <property type="component" value="Unassembled WGS sequence"/>
</dbReference>
<dbReference type="PANTHER" id="PTHR43579:SF1">
    <property type="entry name" value="NEUTRAL METALLOPROTEINASE"/>
    <property type="match status" value="1"/>
</dbReference>
<dbReference type="GO" id="GO:0046872">
    <property type="term" value="F:metal ion binding"/>
    <property type="evidence" value="ECO:0007669"/>
    <property type="project" value="UniProtKB-UniRule"/>
</dbReference>
<evidence type="ECO:0000256" key="2">
    <source>
        <dbReference type="ARBA" id="ARBA00022670"/>
    </source>
</evidence>
<dbReference type="SUPFAM" id="SSF55486">
    <property type="entry name" value="Metalloproteases ('zincins'), catalytic domain"/>
    <property type="match status" value="1"/>
</dbReference>
<dbReference type="PATRIC" id="fig|1304275.5.peg.1053"/>
<keyword evidence="4 8" id="KW-0378">Hydrolase</keyword>
<dbReference type="MEROPS" id="M04.027"/>
<organism evidence="11 12">
    <name type="scientific">Salinisphaera hydrothermalis (strain C41B8)</name>
    <dbReference type="NCBI Taxonomy" id="1304275"/>
    <lineage>
        <taxon>Bacteria</taxon>
        <taxon>Pseudomonadati</taxon>
        <taxon>Pseudomonadota</taxon>
        <taxon>Gammaproteobacteria</taxon>
        <taxon>Salinisphaerales</taxon>
        <taxon>Salinisphaeraceae</taxon>
        <taxon>Salinisphaera</taxon>
    </lineage>
</organism>
<accession>A0A084INH8</accession>
<keyword evidence="5 8" id="KW-0862">Zinc</keyword>
<dbReference type="GO" id="GO:0005576">
    <property type="term" value="C:extracellular region"/>
    <property type="evidence" value="ECO:0007669"/>
    <property type="project" value="UniProtKB-SubCell"/>
</dbReference>
<dbReference type="CDD" id="cd09597">
    <property type="entry name" value="M4_TLP"/>
    <property type="match status" value="1"/>
</dbReference>
<evidence type="ECO:0000259" key="10">
    <source>
        <dbReference type="Pfam" id="PF02868"/>
    </source>
</evidence>
<evidence type="ECO:0000256" key="7">
    <source>
        <dbReference type="PIRSR" id="PIRSR623612-1"/>
    </source>
</evidence>
<dbReference type="AlphaFoldDB" id="A0A084INH8"/>
<dbReference type="EC" id="3.4.24.-" evidence="8"/>
<dbReference type="GO" id="GO:0004222">
    <property type="term" value="F:metalloendopeptidase activity"/>
    <property type="evidence" value="ECO:0007669"/>
    <property type="project" value="UniProtKB-UniRule"/>
</dbReference>